<gene>
    <name evidence="2" type="ORF">BOA8489_03635</name>
</gene>
<feature type="signal peptide" evidence="1">
    <location>
        <begin position="1"/>
        <end position="29"/>
    </location>
</feature>
<dbReference type="AlphaFoldDB" id="A0A238J5I8"/>
<proteinExistence type="predicted"/>
<sequence>MKSGKKGNFVYFRALLACAFAMVATGAYASCPKPNILPSAVGWEVKKQDGFWIAYSDVYPGLEVPLHMASPSQPEIYEFVTLPRYQNRIGLLQYFAGEPGTSYLVTLVHNAIVDLSTLTVIGDAAFTEDCVRTKWTWHDNRVDTDTAYGLEVFDLSRSPEPVMLDFDTDHGTCSTGFQVNDGGAKLHAGPSEEFPVVAILTAGIVVAGCDHRDGWEGIIEGQDETCSVGISVPERIPYTGPCRSGWIDQSLVTQIYG</sequence>
<evidence type="ECO:0000256" key="1">
    <source>
        <dbReference type="SAM" id="SignalP"/>
    </source>
</evidence>
<dbReference type="Proteomes" id="UP000201838">
    <property type="component" value="Unassembled WGS sequence"/>
</dbReference>
<name>A0A238J5I8_9RHOB</name>
<accession>A0A238J5I8</accession>
<evidence type="ECO:0000313" key="3">
    <source>
        <dbReference type="Proteomes" id="UP000201838"/>
    </source>
</evidence>
<protein>
    <submittedName>
        <fullName evidence="2">Uncharacterized protein</fullName>
    </submittedName>
</protein>
<organism evidence="2 3">
    <name type="scientific">Boseongicola aestuarii</name>
    <dbReference type="NCBI Taxonomy" id="1470561"/>
    <lineage>
        <taxon>Bacteria</taxon>
        <taxon>Pseudomonadati</taxon>
        <taxon>Pseudomonadota</taxon>
        <taxon>Alphaproteobacteria</taxon>
        <taxon>Rhodobacterales</taxon>
        <taxon>Paracoccaceae</taxon>
        <taxon>Boseongicola</taxon>
    </lineage>
</organism>
<dbReference type="EMBL" id="FXXQ01000017">
    <property type="protein sequence ID" value="SMX25492.1"/>
    <property type="molecule type" value="Genomic_DNA"/>
</dbReference>
<keyword evidence="3" id="KW-1185">Reference proteome</keyword>
<evidence type="ECO:0000313" key="2">
    <source>
        <dbReference type="EMBL" id="SMX25492.1"/>
    </source>
</evidence>
<keyword evidence="1" id="KW-0732">Signal</keyword>
<feature type="chain" id="PRO_5012444040" evidence="1">
    <location>
        <begin position="30"/>
        <end position="257"/>
    </location>
</feature>
<reference evidence="2 3" key="1">
    <citation type="submission" date="2017-05" db="EMBL/GenBank/DDBJ databases">
        <authorList>
            <person name="Song R."/>
            <person name="Chenine A.L."/>
            <person name="Ruprecht R.M."/>
        </authorList>
    </citation>
    <scope>NUCLEOTIDE SEQUENCE [LARGE SCALE GENOMIC DNA]</scope>
    <source>
        <strain evidence="2 3">CECT 8489</strain>
    </source>
</reference>